<dbReference type="EMBL" id="CP034279">
    <property type="protein sequence ID" value="QGV76951.1"/>
    <property type="molecule type" value="Genomic_DNA"/>
</dbReference>
<keyword evidence="2" id="KW-1185">Reference proteome</keyword>
<reference evidence="1 2" key="1">
    <citation type="submission" date="2018-12" db="EMBL/GenBank/DDBJ databases">
        <title>Complete genome sequence of Streptomyces ficellus NRRL8067, the producer of ficellomycin, feldamycin and nojirimycin.</title>
        <authorList>
            <person name="Zhang H."/>
            <person name="Yue R."/>
            <person name="Liu Y."/>
            <person name="Li M."/>
            <person name="Mu H."/>
            <person name="Zhang J."/>
        </authorList>
    </citation>
    <scope>NUCLEOTIDE SEQUENCE [LARGE SCALE GENOMIC DNA]</scope>
    <source>
        <strain evidence="1 2">NRRL 8067</strain>
    </source>
</reference>
<sequence length="89" mass="9814">MLRRAAAAEHEAMPLHLRIVHGRPTPTEVAALTAVLTALACRTPTEGPGARGTPRTPVHRAHWDRGWRAHPAPGSWRARFGLPPRHPHH</sequence>
<proteinExistence type="predicted"/>
<evidence type="ECO:0000313" key="1">
    <source>
        <dbReference type="EMBL" id="QGV76951.1"/>
    </source>
</evidence>
<dbReference type="GO" id="GO:0003989">
    <property type="term" value="F:acetyl-CoA carboxylase activity"/>
    <property type="evidence" value="ECO:0007669"/>
    <property type="project" value="InterPro"/>
</dbReference>
<organism evidence="1 2">
    <name type="scientific">Streptomyces ficellus</name>
    <dbReference type="NCBI Taxonomy" id="1977088"/>
    <lineage>
        <taxon>Bacteria</taxon>
        <taxon>Bacillati</taxon>
        <taxon>Actinomycetota</taxon>
        <taxon>Actinomycetes</taxon>
        <taxon>Kitasatosporales</taxon>
        <taxon>Streptomycetaceae</taxon>
        <taxon>Streptomyces</taxon>
    </lineage>
</organism>
<accession>A0A6I6F2F8</accession>
<dbReference type="OrthoDB" id="4331832at2"/>
<dbReference type="KEGG" id="sfic:EIZ62_00750"/>
<gene>
    <name evidence="1" type="ORF">EIZ62_00750</name>
</gene>
<dbReference type="Proteomes" id="UP000422572">
    <property type="component" value="Chromosome"/>
</dbReference>
<dbReference type="InterPro" id="IPR032716">
    <property type="entry name" value="ACC_epsilon"/>
</dbReference>
<dbReference type="Pfam" id="PF13822">
    <property type="entry name" value="ACC_epsilon"/>
    <property type="match status" value="1"/>
</dbReference>
<evidence type="ECO:0000313" key="2">
    <source>
        <dbReference type="Proteomes" id="UP000422572"/>
    </source>
</evidence>
<name>A0A6I6F2F8_9ACTN</name>
<protein>
    <submittedName>
        <fullName evidence="1">Acyl-CoA carboxylase subunit epsilon</fullName>
    </submittedName>
</protein>
<dbReference type="GO" id="GO:0004658">
    <property type="term" value="F:propionyl-CoA carboxylase activity"/>
    <property type="evidence" value="ECO:0007669"/>
    <property type="project" value="InterPro"/>
</dbReference>
<dbReference type="AlphaFoldDB" id="A0A6I6F2F8"/>